<dbReference type="EMBL" id="JAROCY010000010">
    <property type="protein sequence ID" value="MDF8333939.1"/>
    <property type="molecule type" value="Genomic_DNA"/>
</dbReference>
<accession>A0ABT6CJ42</accession>
<feature type="transmembrane region" description="Helical" evidence="1">
    <location>
        <begin position="146"/>
        <end position="170"/>
    </location>
</feature>
<keyword evidence="1" id="KW-0812">Transmembrane</keyword>
<evidence type="ECO:0000313" key="2">
    <source>
        <dbReference type="EMBL" id="MDF8333939.1"/>
    </source>
</evidence>
<sequence length="225" mass="22876">MASTAGYTTVGQILSQWTAIVGRNMGVCLLAGGFIAILGTVLDLAMGEGGSSLLLSIATFFISYHFSEHILQQEGLMARGVSSRHYASAFGAAFLGTLGIVAGLIVLVLPGLYVAARWSMSSSLVIAEGLTTTQALGQSWQRTAQAAWQVTGAAFVVGLGMLALFALVGLVGGLSETGTSEQMGLVGTAVANAAGAGIQIMTTLFAVAVYACLGQSTGNLDDVFG</sequence>
<reference evidence="2 3" key="1">
    <citation type="submission" date="2023-03" db="EMBL/GenBank/DDBJ databases">
        <title>Novosphingobium cyanobacteriorum sp. nov., isolated from a eutrophic reservoir during the Microcystis bloom period.</title>
        <authorList>
            <person name="Kang M."/>
            <person name="Le V."/>
            <person name="Ko S.-R."/>
            <person name="Lee S.-A."/>
            <person name="Ahn C.-Y."/>
        </authorList>
    </citation>
    <scope>NUCLEOTIDE SEQUENCE [LARGE SCALE GENOMIC DNA]</scope>
    <source>
        <strain evidence="2 3">HBC54</strain>
    </source>
</reference>
<evidence type="ECO:0008006" key="4">
    <source>
        <dbReference type="Google" id="ProtNLM"/>
    </source>
</evidence>
<keyword evidence="1" id="KW-0472">Membrane</keyword>
<keyword evidence="3" id="KW-1185">Reference proteome</keyword>
<dbReference type="Proteomes" id="UP001222770">
    <property type="component" value="Unassembled WGS sequence"/>
</dbReference>
<feature type="transmembrane region" description="Helical" evidence="1">
    <location>
        <begin position="20"/>
        <end position="42"/>
    </location>
</feature>
<organism evidence="2 3">
    <name type="scientific">Novosphingobium cyanobacteriorum</name>
    <dbReference type="NCBI Taxonomy" id="3024215"/>
    <lineage>
        <taxon>Bacteria</taxon>
        <taxon>Pseudomonadati</taxon>
        <taxon>Pseudomonadota</taxon>
        <taxon>Alphaproteobacteria</taxon>
        <taxon>Sphingomonadales</taxon>
        <taxon>Sphingomonadaceae</taxon>
        <taxon>Novosphingobium</taxon>
    </lineage>
</organism>
<name>A0ABT6CJ42_9SPHN</name>
<feature type="transmembrane region" description="Helical" evidence="1">
    <location>
        <begin position="190"/>
        <end position="213"/>
    </location>
</feature>
<gene>
    <name evidence="2" type="ORF">POM99_12055</name>
</gene>
<feature type="transmembrane region" description="Helical" evidence="1">
    <location>
        <begin position="86"/>
        <end position="114"/>
    </location>
</feature>
<evidence type="ECO:0000313" key="3">
    <source>
        <dbReference type="Proteomes" id="UP001222770"/>
    </source>
</evidence>
<protein>
    <recommendedName>
        <fullName evidence="4">Glycerophosphoryl diester phosphodiesterase membrane domain-containing protein</fullName>
    </recommendedName>
</protein>
<keyword evidence="1" id="KW-1133">Transmembrane helix</keyword>
<dbReference type="RefSeq" id="WP_277278112.1">
    <property type="nucleotide sequence ID" value="NZ_JAROCY010000010.1"/>
</dbReference>
<comment type="caution">
    <text evidence="2">The sequence shown here is derived from an EMBL/GenBank/DDBJ whole genome shotgun (WGS) entry which is preliminary data.</text>
</comment>
<proteinExistence type="predicted"/>
<evidence type="ECO:0000256" key="1">
    <source>
        <dbReference type="SAM" id="Phobius"/>
    </source>
</evidence>